<evidence type="ECO:0000259" key="3">
    <source>
        <dbReference type="PROSITE" id="PS51462"/>
    </source>
</evidence>
<dbReference type="AlphaFoldDB" id="F2JL49"/>
<accession>F2JL49</accession>
<keyword evidence="5" id="KW-1185">Reference proteome</keyword>
<dbReference type="PANTHER" id="PTHR43046">
    <property type="entry name" value="GDP-MANNOSE MANNOSYL HYDROLASE"/>
    <property type="match status" value="1"/>
</dbReference>
<comment type="cofactor">
    <cofactor evidence="1">
        <name>Mg(2+)</name>
        <dbReference type="ChEBI" id="CHEBI:18420"/>
    </cofactor>
</comment>
<dbReference type="KEGG" id="cle:Clole_4016"/>
<evidence type="ECO:0000256" key="2">
    <source>
        <dbReference type="ARBA" id="ARBA00022801"/>
    </source>
</evidence>
<dbReference type="GO" id="GO:0016787">
    <property type="term" value="F:hydrolase activity"/>
    <property type="evidence" value="ECO:0007669"/>
    <property type="project" value="UniProtKB-KW"/>
</dbReference>
<evidence type="ECO:0000313" key="5">
    <source>
        <dbReference type="Proteomes" id="UP000008467"/>
    </source>
</evidence>
<organism evidence="4 5">
    <name type="scientific">Cellulosilyticum lentocellum (strain ATCC 49066 / DSM 5427 / NCIMB 11756 / RHM5)</name>
    <name type="common">Clostridium lentocellum</name>
    <dbReference type="NCBI Taxonomy" id="642492"/>
    <lineage>
        <taxon>Bacteria</taxon>
        <taxon>Bacillati</taxon>
        <taxon>Bacillota</taxon>
        <taxon>Clostridia</taxon>
        <taxon>Lachnospirales</taxon>
        <taxon>Cellulosilyticaceae</taxon>
        <taxon>Cellulosilyticum</taxon>
    </lineage>
</organism>
<dbReference type="EMBL" id="CP002582">
    <property type="protein sequence ID" value="ADZ85694.1"/>
    <property type="molecule type" value="Genomic_DNA"/>
</dbReference>
<evidence type="ECO:0000256" key="1">
    <source>
        <dbReference type="ARBA" id="ARBA00001946"/>
    </source>
</evidence>
<dbReference type="Pfam" id="PF00293">
    <property type="entry name" value="NUDIX"/>
    <property type="match status" value="1"/>
</dbReference>
<dbReference type="CDD" id="cd18880">
    <property type="entry name" value="NUDIX_ADPRase"/>
    <property type="match status" value="1"/>
</dbReference>
<feature type="domain" description="Nudix hydrolase" evidence="3">
    <location>
        <begin position="3"/>
        <end position="141"/>
    </location>
</feature>
<dbReference type="Gene3D" id="3.90.79.10">
    <property type="entry name" value="Nucleoside Triphosphate Pyrophosphohydrolase"/>
    <property type="match status" value="1"/>
</dbReference>
<evidence type="ECO:0000313" key="4">
    <source>
        <dbReference type="EMBL" id="ADZ85694.1"/>
    </source>
</evidence>
<dbReference type="eggNOG" id="COG1051">
    <property type="taxonomic scope" value="Bacteria"/>
</dbReference>
<dbReference type="InterPro" id="IPR015797">
    <property type="entry name" value="NUDIX_hydrolase-like_dom_sf"/>
</dbReference>
<dbReference type="PROSITE" id="PS51462">
    <property type="entry name" value="NUDIX"/>
    <property type="match status" value="1"/>
</dbReference>
<gene>
    <name evidence="4" type="ordered locus">Clole_4016</name>
</gene>
<dbReference type="PANTHER" id="PTHR43046:SF16">
    <property type="entry name" value="ADP-RIBOSE PYROPHOSPHATASE YJHB-RELATED"/>
    <property type="match status" value="1"/>
</dbReference>
<keyword evidence="2 4" id="KW-0378">Hydrolase</keyword>
<dbReference type="HOGENOM" id="CLU_037162_18_3_9"/>
<reference evidence="4 5" key="1">
    <citation type="journal article" date="2011" name="J. Bacteriol.">
        <title>Complete genome sequence of the cellulose-degrading bacterium Cellulosilyticum lentocellum.</title>
        <authorList>
            <consortium name="US DOE Joint Genome Institute"/>
            <person name="Miller D.A."/>
            <person name="Suen G."/>
            <person name="Bruce D."/>
            <person name="Copeland A."/>
            <person name="Cheng J.F."/>
            <person name="Detter C."/>
            <person name="Goodwin L.A."/>
            <person name="Han C.S."/>
            <person name="Hauser L.J."/>
            <person name="Land M.L."/>
            <person name="Lapidus A."/>
            <person name="Lucas S."/>
            <person name="Meincke L."/>
            <person name="Pitluck S."/>
            <person name="Tapia R."/>
            <person name="Teshima H."/>
            <person name="Woyke T."/>
            <person name="Fox B.G."/>
            <person name="Angert E.R."/>
            <person name="Currie C.R."/>
        </authorList>
    </citation>
    <scope>NUCLEOTIDE SEQUENCE [LARGE SCALE GENOMIC DNA]</scope>
    <source>
        <strain evidence="5">ATCC 49066 / DSM 5427 / NCIMB 11756 / RHM5</strain>
    </source>
</reference>
<dbReference type="Proteomes" id="UP000008467">
    <property type="component" value="Chromosome"/>
</dbReference>
<protein>
    <submittedName>
        <fullName evidence="4">NUDIX hydrolase</fullName>
    </submittedName>
</protein>
<dbReference type="SUPFAM" id="SSF55811">
    <property type="entry name" value="Nudix"/>
    <property type="match status" value="1"/>
</dbReference>
<sequence length="156" mass="18336">MMKQRIRVAAILVKEGKVLLVKHVHPKTKYQWWVPPGGGLESTDASIYECVIREAWEETGYQIKVEDILYIREFKDDEQDVLNLELFMRGHVVGGYLTVENIYGKGEDDKYIKEAQWLSQKELIALNVFPEIIKENIFWEEIKKDSVKMRYLGRSN</sequence>
<dbReference type="STRING" id="642492.Clole_4016"/>
<dbReference type="InterPro" id="IPR000086">
    <property type="entry name" value="NUDIX_hydrolase_dom"/>
</dbReference>
<name>F2JL49_CELLD</name>
<proteinExistence type="predicted"/>